<dbReference type="PANTHER" id="PTHR10887:SF419">
    <property type="entry name" value="RNA HELICASE MOV10L1"/>
    <property type="match status" value="1"/>
</dbReference>
<name>A0A8K0G1H3_IGNLU</name>
<evidence type="ECO:0008006" key="6">
    <source>
        <dbReference type="Google" id="ProtNLM"/>
    </source>
</evidence>
<dbReference type="EMBL" id="VTPC01090128">
    <property type="protein sequence ID" value="KAF2884817.1"/>
    <property type="molecule type" value="Genomic_DNA"/>
</dbReference>
<reference evidence="4" key="1">
    <citation type="submission" date="2019-08" db="EMBL/GenBank/DDBJ databases">
        <title>The genome of the North American firefly Photinus pyralis.</title>
        <authorList>
            <consortium name="Photinus pyralis genome working group"/>
            <person name="Fallon T.R."/>
            <person name="Sander Lower S.E."/>
            <person name="Weng J.-K."/>
        </authorList>
    </citation>
    <scope>NUCLEOTIDE SEQUENCE</scope>
    <source>
        <strain evidence="4">TRF0915ILg1</strain>
        <tissue evidence="4">Whole body</tissue>
    </source>
</reference>
<comment type="caution">
    <text evidence="4">The sequence shown here is derived from an EMBL/GenBank/DDBJ whole genome shotgun (WGS) entry which is preliminary data.</text>
</comment>
<keyword evidence="5" id="KW-1185">Reference proteome</keyword>
<dbReference type="Pfam" id="PF13086">
    <property type="entry name" value="AAA_11"/>
    <property type="match status" value="2"/>
</dbReference>
<dbReference type="InterPro" id="IPR047187">
    <property type="entry name" value="SF1_C_Upf1"/>
</dbReference>
<dbReference type="InterPro" id="IPR026122">
    <property type="entry name" value="MOV-10/SDE3_DEXXQ/H-box"/>
</dbReference>
<dbReference type="InterPro" id="IPR041677">
    <property type="entry name" value="DNA2/NAM7_AAA_11"/>
</dbReference>
<accession>A0A8K0G1H3</accession>
<dbReference type="InterPro" id="IPR045055">
    <property type="entry name" value="DNA2/NAM7-like"/>
</dbReference>
<dbReference type="GO" id="GO:0035194">
    <property type="term" value="P:regulatory ncRNA-mediated post-transcriptional gene silencing"/>
    <property type="evidence" value="ECO:0007669"/>
    <property type="project" value="TreeGrafter"/>
</dbReference>
<organism evidence="4 5">
    <name type="scientific">Ignelater luminosus</name>
    <name type="common">Cucubano</name>
    <name type="synonym">Pyrophorus luminosus</name>
    <dbReference type="NCBI Taxonomy" id="2038154"/>
    <lineage>
        <taxon>Eukaryota</taxon>
        <taxon>Metazoa</taxon>
        <taxon>Ecdysozoa</taxon>
        <taxon>Arthropoda</taxon>
        <taxon>Hexapoda</taxon>
        <taxon>Insecta</taxon>
        <taxon>Pterygota</taxon>
        <taxon>Neoptera</taxon>
        <taxon>Endopterygota</taxon>
        <taxon>Coleoptera</taxon>
        <taxon>Polyphaga</taxon>
        <taxon>Elateriformia</taxon>
        <taxon>Elateroidea</taxon>
        <taxon>Elateridae</taxon>
        <taxon>Agrypninae</taxon>
        <taxon>Pyrophorini</taxon>
        <taxon>Ignelater</taxon>
    </lineage>
</organism>
<dbReference type="Gene3D" id="3.40.50.300">
    <property type="entry name" value="P-loop containing nucleotide triphosphate hydrolases"/>
    <property type="match status" value="3"/>
</dbReference>
<dbReference type="OrthoDB" id="6513042at2759"/>
<dbReference type="PANTHER" id="PTHR10887">
    <property type="entry name" value="DNA2/NAM7 HELICASE FAMILY"/>
    <property type="match status" value="1"/>
</dbReference>
<dbReference type="Proteomes" id="UP000801492">
    <property type="component" value="Unassembled WGS sequence"/>
</dbReference>
<proteinExistence type="predicted"/>
<sequence>MHASIDQCVSNRMLACLFPNVTPFERKLPTVYHVLDNDLFNLDIANNAEQKTAVESILNNKSGKAPYIVFGPPGTGKTVTIVEAILQIKKRFENARILVCAAANAACDMLTMKLIPYCSKNELIRVHSDSRDWETIPANVRSYSNYSGREYNKLSGADLMDYNIVICTLVLSGRYSKRQTYFPDFLFIDEAAQAMEPEATIAMGLLKLGKQLVLAGDPKQLGPTCSSTIAENYKLGISLLERLMNTALYQSKDPNFITMLKLNFRSHPDILKLPNDMFYDGQLIAKSLTAISDPLAKILIYPLILQEKAEGGSKPFTSDTAAVEFCSVIAQEKREGRSPSYFNTNEGEMVIKYIQEILNLSIKVELSDIGVITPYIRQVHRIKERLKEIGYGEIEVGTPEVFQGREKRVIIISTVRAQVSLLLHDCRYKLGFVKNEKRFNVALTRAKSKLIVIGCPLVLKTDKRWLALIDFCQERNAYFGGKFDRRTDAERIDIINRISGVHFKDSQYDHEQDET</sequence>
<evidence type="ECO:0000259" key="3">
    <source>
        <dbReference type="Pfam" id="PF13087"/>
    </source>
</evidence>
<dbReference type="SUPFAM" id="SSF52540">
    <property type="entry name" value="P-loop containing nucleoside triphosphate hydrolases"/>
    <property type="match status" value="1"/>
</dbReference>
<dbReference type="CDD" id="cd18038">
    <property type="entry name" value="DEXXQc_Helz-like"/>
    <property type="match status" value="1"/>
</dbReference>
<dbReference type="GO" id="GO:0005829">
    <property type="term" value="C:cytosol"/>
    <property type="evidence" value="ECO:0007669"/>
    <property type="project" value="TreeGrafter"/>
</dbReference>
<evidence type="ECO:0000313" key="5">
    <source>
        <dbReference type="Proteomes" id="UP000801492"/>
    </source>
</evidence>
<protein>
    <recommendedName>
        <fullName evidence="6">RNA helicase</fullName>
    </recommendedName>
</protein>
<dbReference type="Pfam" id="PF13087">
    <property type="entry name" value="AAA_12"/>
    <property type="match status" value="1"/>
</dbReference>
<dbReference type="AlphaFoldDB" id="A0A8K0G1H3"/>
<dbReference type="InterPro" id="IPR041679">
    <property type="entry name" value="DNA2/NAM7-like_C"/>
</dbReference>
<feature type="domain" description="DNA2/NAM7 helicase helicase" evidence="2">
    <location>
        <begin position="47"/>
        <end position="144"/>
    </location>
</feature>
<gene>
    <name evidence="4" type="ORF">ILUMI_21350</name>
</gene>
<feature type="domain" description="DNA2/NAM7 helicase helicase" evidence="2">
    <location>
        <begin position="149"/>
        <end position="227"/>
    </location>
</feature>
<evidence type="ECO:0000256" key="1">
    <source>
        <dbReference type="ARBA" id="ARBA00023158"/>
    </source>
</evidence>
<dbReference type="GO" id="GO:0043186">
    <property type="term" value="C:P granule"/>
    <property type="evidence" value="ECO:0007669"/>
    <property type="project" value="TreeGrafter"/>
</dbReference>
<dbReference type="GO" id="GO:0032574">
    <property type="term" value="F:5'-3' RNA helicase activity"/>
    <property type="evidence" value="ECO:0007669"/>
    <property type="project" value="InterPro"/>
</dbReference>
<dbReference type="GO" id="GO:0003723">
    <property type="term" value="F:RNA binding"/>
    <property type="evidence" value="ECO:0007669"/>
    <property type="project" value="InterPro"/>
</dbReference>
<dbReference type="CDD" id="cd18808">
    <property type="entry name" value="SF1_C_Upf1"/>
    <property type="match status" value="1"/>
</dbReference>
<dbReference type="InterPro" id="IPR027417">
    <property type="entry name" value="P-loop_NTPase"/>
</dbReference>
<feature type="domain" description="DNA2/NAM7 helicase-like C-terminal" evidence="3">
    <location>
        <begin position="236"/>
        <end position="455"/>
    </location>
</feature>
<evidence type="ECO:0000313" key="4">
    <source>
        <dbReference type="EMBL" id="KAF2884817.1"/>
    </source>
</evidence>
<evidence type="ECO:0000259" key="2">
    <source>
        <dbReference type="Pfam" id="PF13086"/>
    </source>
</evidence>
<keyword evidence="1" id="KW-0943">RNA-mediated gene silencing</keyword>